<dbReference type="InterPro" id="IPR000705">
    <property type="entry name" value="Galactokinase"/>
</dbReference>
<evidence type="ECO:0000313" key="10">
    <source>
        <dbReference type="Proteomes" id="UP001151699"/>
    </source>
</evidence>
<reference evidence="9" key="1">
    <citation type="submission" date="2022-07" db="EMBL/GenBank/DDBJ databases">
        <authorList>
            <person name="Trinca V."/>
            <person name="Uliana J.V.C."/>
            <person name="Torres T.T."/>
            <person name="Ward R.J."/>
            <person name="Monesi N."/>
        </authorList>
    </citation>
    <scope>NUCLEOTIDE SEQUENCE</scope>
    <source>
        <strain evidence="9">HSMRA1968</strain>
        <tissue evidence="9">Whole embryos</tissue>
    </source>
</reference>
<dbReference type="Gene3D" id="3.30.230.10">
    <property type="match status" value="1"/>
</dbReference>
<comment type="similarity">
    <text evidence="1">Belongs to the GHMP kinase family. GalK subfamily.</text>
</comment>
<dbReference type="PROSITE" id="PS00627">
    <property type="entry name" value="GHMP_KINASES_ATP"/>
    <property type="match status" value="1"/>
</dbReference>
<dbReference type="Proteomes" id="UP001151699">
    <property type="component" value="Chromosome B"/>
</dbReference>
<keyword evidence="2" id="KW-0808">Transferase</keyword>
<dbReference type="InterPro" id="IPR019741">
    <property type="entry name" value="Galactokinase_CS"/>
</dbReference>
<dbReference type="AlphaFoldDB" id="A0A9Q0N304"/>
<evidence type="ECO:0000256" key="2">
    <source>
        <dbReference type="ARBA" id="ARBA00022679"/>
    </source>
</evidence>
<keyword evidence="10" id="KW-1185">Reference proteome</keyword>
<dbReference type="PANTHER" id="PTHR10457">
    <property type="entry name" value="MEVALONATE KINASE/GALACTOKINASE"/>
    <property type="match status" value="1"/>
</dbReference>
<evidence type="ECO:0000256" key="3">
    <source>
        <dbReference type="ARBA" id="ARBA00022741"/>
    </source>
</evidence>
<dbReference type="GO" id="GO:0005524">
    <property type="term" value="F:ATP binding"/>
    <property type="evidence" value="ECO:0007669"/>
    <property type="project" value="UniProtKB-KW"/>
</dbReference>
<dbReference type="PANTHER" id="PTHR10457:SF7">
    <property type="entry name" value="GALACTOKINASE-RELATED"/>
    <property type="match status" value="1"/>
</dbReference>
<dbReference type="InterPro" id="IPR036554">
    <property type="entry name" value="GHMP_kinase_C_sf"/>
</dbReference>
<evidence type="ECO:0000259" key="7">
    <source>
        <dbReference type="Pfam" id="PF08544"/>
    </source>
</evidence>
<dbReference type="InterPro" id="IPR014721">
    <property type="entry name" value="Ribsml_uS5_D2-typ_fold_subgr"/>
</dbReference>
<feature type="domain" description="GHMP kinase N-terminal" evidence="6">
    <location>
        <begin position="122"/>
        <end position="201"/>
    </location>
</feature>
<dbReference type="InterPro" id="IPR013750">
    <property type="entry name" value="GHMP_kinase_C_dom"/>
</dbReference>
<dbReference type="Gene3D" id="3.30.70.3170">
    <property type="match status" value="1"/>
</dbReference>
<dbReference type="Pfam" id="PF08544">
    <property type="entry name" value="GHMP_kinases_C"/>
    <property type="match status" value="1"/>
</dbReference>
<dbReference type="OrthoDB" id="187738at2759"/>
<evidence type="ECO:0000259" key="6">
    <source>
        <dbReference type="Pfam" id="PF00288"/>
    </source>
</evidence>
<dbReference type="GO" id="GO:0005829">
    <property type="term" value="C:cytosol"/>
    <property type="evidence" value="ECO:0007669"/>
    <property type="project" value="TreeGrafter"/>
</dbReference>
<dbReference type="PROSITE" id="PS00106">
    <property type="entry name" value="GALACTOKINASE"/>
    <property type="match status" value="1"/>
</dbReference>
<keyword evidence="4 9" id="KW-0418">Kinase</keyword>
<dbReference type="InterPro" id="IPR020568">
    <property type="entry name" value="Ribosomal_Su5_D2-typ_SF"/>
</dbReference>
<dbReference type="InterPro" id="IPR006206">
    <property type="entry name" value="Mevalonate/galactokinase"/>
</dbReference>
<evidence type="ECO:0000259" key="8">
    <source>
        <dbReference type="Pfam" id="PF10509"/>
    </source>
</evidence>
<dbReference type="InterPro" id="IPR019539">
    <property type="entry name" value="GalKase_N"/>
</dbReference>
<dbReference type="EMBL" id="WJQU01000002">
    <property type="protein sequence ID" value="KAJ6642466.1"/>
    <property type="molecule type" value="Genomic_DNA"/>
</dbReference>
<keyword evidence="5" id="KW-0067">ATP-binding</keyword>
<feature type="domain" description="GHMP kinase C-terminal" evidence="7">
    <location>
        <begin position="358"/>
        <end position="433"/>
    </location>
</feature>
<accession>A0A9Q0N304</accession>
<keyword evidence="3" id="KW-0547">Nucleotide-binding</keyword>
<proteinExistence type="inferred from homology"/>
<dbReference type="GO" id="GO:0004335">
    <property type="term" value="F:galactokinase activity"/>
    <property type="evidence" value="ECO:0007669"/>
    <property type="project" value="InterPro"/>
</dbReference>
<dbReference type="InterPro" id="IPR006203">
    <property type="entry name" value="GHMP_knse_ATP-bd_CS"/>
</dbReference>
<dbReference type="PRINTS" id="PR00473">
    <property type="entry name" value="GALCTOKINASE"/>
</dbReference>
<dbReference type="NCBIfam" id="TIGR00131">
    <property type="entry name" value="gal_kin"/>
    <property type="match status" value="1"/>
</dbReference>
<evidence type="ECO:0000256" key="5">
    <source>
        <dbReference type="ARBA" id="ARBA00022840"/>
    </source>
</evidence>
<dbReference type="PRINTS" id="PR00959">
    <property type="entry name" value="MEVGALKINASE"/>
</dbReference>
<comment type="caution">
    <text evidence="9">The sequence shown here is derived from an EMBL/GenBank/DDBJ whole genome shotgun (WGS) entry which is preliminary data.</text>
</comment>
<protein>
    <submittedName>
        <fullName evidence="9">N-acetylgalactosamine kinase</fullName>
    </submittedName>
</protein>
<dbReference type="InterPro" id="IPR006204">
    <property type="entry name" value="GHMP_kinase_N_dom"/>
</dbReference>
<sequence length="460" mass="51012">MENSTDISVKVSTLPRGVKRLDELRKYFIEEYGLEPEYFVKVPGRVNIIGEHVDYCGYPVLPMALEQNILVAVSVDKYTTKLQLANVNPKYKSFECDVNSFEIVIGEGSPEWYKYFLCGVKGVIEHSSSAEFQGMKVLVSGNIPPASGLSSSSALVSAATLTTSYANKLSLNKQRLAEISAKSEWYIGTQGGGMDQAIAFLAQEGCAQFIDWNPLTATPITLPENAVFVIANSLSQANKAATNDFNQRVVECRVGCSIIAKSQGLLWKKFIKFATLQKELDISLDQLHDLANNILKKDNYTLSDIVSILQIEDNEFQETFLSSNTKDMQAFNLRNRALHVLQESIRVQKFCDLCRSSGSIADLSVLMRQSHLSLNVQYECSHPKLNELVGISDKFGVGARLTGAGWGGCIVALCESKEHSQKFIQELKEKYYKKLPESELNFENVVFATSPQSGAEIFAN</sequence>
<gene>
    <name evidence="9" type="primary">Galk2</name>
    <name evidence="9" type="ORF">Bhyg_07417</name>
</gene>
<feature type="domain" description="Galactokinase N-terminal" evidence="8">
    <location>
        <begin position="28"/>
        <end position="74"/>
    </location>
</feature>
<dbReference type="GO" id="GO:0006012">
    <property type="term" value="P:galactose metabolic process"/>
    <property type="evidence" value="ECO:0007669"/>
    <property type="project" value="InterPro"/>
</dbReference>
<dbReference type="Gene3D" id="1.20.1440.340">
    <property type="match status" value="1"/>
</dbReference>
<dbReference type="SUPFAM" id="SSF54211">
    <property type="entry name" value="Ribosomal protein S5 domain 2-like"/>
    <property type="match status" value="1"/>
</dbReference>
<dbReference type="PIRSF" id="PIRSF000530">
    <property type="entry name" value="Galactokinase"/>
    <property type="match status" value="1"/>
</dbReference>
<name>A0A9Q0N304_9DIPT</name>
<dbReference type="SUPFAM" id="SSF55060">
    <property type="entry name" value="GHMP Kinase, C-terminal domain"/>
    <property type="match status" value="1"/>
</dbReference>
<organism evidence="9 10">
    <name type="scientific">Pseudolycoriella hygida</name>
    <dbReference type="NCBI Taxonomy" id="35572"/>
    <lineage>
        <taxon>Eukaryota</taxon>
        <taxon>Metazoa</taxon>
        <taxon>Ecdysozoa</taxon>
        <taxon>Arthropoda</taxon>
        <taxon>Hexapoda</taxon>
        <taxon>Insecta</taxon>
        <taxon>Pterygota</taxon>
        <taxon>Neoptera</taxon>
        <taxon>Endopterygota</taxon>
        <taxon>Diptera</taxon>
        <taxon>Nematocera</taxon>
        <taxon>Sciaroidea</taxon>
        <taxon>Sciaridae</taxon>
        <taxon>Pseudolycoriella</taxon>
    </lineage>
</organism>
<evidence type="ECO:0000256" key="4">
    <source>
        <dbReference type="ARBA" id="ARBA00022777"/>
    </source>
</evidence>
<evidence type="ECO:0000313" key="9">
    <source>
        <dbReference type="EMBL" id="KAJ6642466.1"/>
    </source>
</evidence>
<dbReference type="Pfam" id="PF10509">
    <property type="entry name" value="GalKase_gal_bdg"/>
    <property type="match status" value="1"/>
</dbReference>
<dbReference type="Pfam" id="PF00288">
    <property type="entry name" value="GHMP_kinases_N"/>
    <property type="match status" value="1"/>
</dbReference>
<evidence type="ECO:0000256" key="1">
    <source>
        <dbReference type="ARBA" id="ARBA00006566"/>
    </source>
</evidence>